<dbReference type="OrthoDB" id="7999790at2759"/>
<gene>
    <name evidence="2" type="ORF">FOZ60_002645</name>
</gene>
<organism evidence="2 3">
    <name type="scientific">Perkinsus olseni</name>
    <name type="common">Perkinsus atlanticus</name>
    <dbReference type="NCBI Taxonomy" id="32597"/>
    <lineage>
        <taxon>Eukaryota</taxon>
        <taxon>Sar</taxon>
        <taxon>Alveolata</taxon>
        <taxon>Perkinsozoa</taxon>
        <taxon>Perkinsea</taxon>
        <taxon>Perkinsida</taxon>
        <taxon>Perkinsidae</taxon>
        <taxon>Perkinsus</taxon>
    </lineage>
</organism>
<feature type="region of interest" description="Disordered" evidence="1">
    <location>
        <begin position="537"/>
        <end position="564"/>
    </location>
</feature>
<dbReference type="EMBL" id="JABANP010000149">
    <property type="protein sequence ID" value="KAF4688533.1"/>
    <property type="molecule type" value="Genomic_DNA"/>
</dbReference>
<accession>A0A7J6NXB6</accession>
<dbReference type="GO" id="GO:0003676">
    <property type="term" value="F:nucleic acid binding"/>
    <property type="evidence" value="ECO:0007669"/>
    <property type="project" value="InterPro"/>
</dbReference>
<sequence>MPKTFEDWGLCPTCSIGLNKGTASWMEKYLPRGFVPYAWRNPPKVLVGGRKKRRKGAGRPKNDLDAVSLVAAPEAAAGFADLKFLNQYDKARYFERVARDNGVLHLLKNTQESVASSSPSGPIEISEVKSYVSSLSLSQRKLEKLAANVNRHSSDRVFPSRLIIRTGLSDYKENFVLRNHYAVPKNIVKFVCHFFGLQESSSSGESLVVGLDFGAGTTKVVVRPYGWSGGHGCLVLLDSRKDSRAVTEEILEELKPLEERFALLYSCDNKQLQYLAGTSSNACWLCSCVEKKSNGRNVFPLDAGEDRWQNAPKWIEEYATKCARLKRPPAHVQGQKFLPLVGRDSLLLPWLHILMGLVRNVFDGMLRSGACRAQLESMLQKKLRIHPTKPIAGSTLEKTNVLAYTGKDSKRLLDNLEAVRPQLLAFSKGPEACSVLQSASLLRQALMTPNSGELVESRITDFSKVYAAAGFNPSLVIHLLAAHGASLYSLHSGHGLSLLTEELTERIHSEVNVTVRTSHLRDDIFKRMTLWNWQHSPDDHSDCDSANTSTPRPKRKRKPAAESPQVLLSGDSRFTGGMDSAASGSEYFASQVGSPEAPVNNRSFIKGTLIFGGDVWRISGRAPTAFACRIGPENVAWDELCYAQCAKRRVQWPELFSLDPVLGITSSIDSMELYSDGSVTAGECAGCGVAWKLPSGEWQTAGFKLPVHCTPVQAELMGILQAGELVKLRLMKGAAYVYTDCLRAIDYLAKETSGCHSGCTLASAITERLGTLGVTVRLRYTPSKGSIGNLKADAAARAAAHHGPAAPLKIPFTQSALARTVHKWLMVSATEAYEKDVRSLGRSLKYFVPTMSALRALCAITGGKNLRMIVCGRNQLRYSRSKIDHGSSVCPFCDSGEEEDFHHFLYCCQHWNRHRRELLTALRLRGIQCPPPGGDILLKDRTLVQELEKFIGGTGRLQLQ</sequence>
<evidence type="ECO:0000313" key="3">
    <source>
        <dbReference type="Proteomes" id="UP000541610"/>
    </source>
</evidence>
<dbReference type="SUPFAM" id="SSF53098">
    <property type="entry name" value="Ribonuclease H-like"/>
    <property type="match status" value="1"/>
</dbReference>
<evidence type="ECO:0000256" key="1">
    <source>
        <dbReference type="SAM" id="MobiDB-lite"/>
    </source>
</evidence>
<dbReference type="InterPro" id="IPR036397">
    <property type="entry name" value="RNaseH_sf"/>
</dbReference>
<dbReference type="Proteomes" id="UP000541610">
    <property type="component" value="Unassembled WGS sequence"/>
</dbReference>
<dbReference type="AlphaFoldDB" id="A0A7J6NXB6"/>
<dbReference type="InterPro" id="IPR012337">
    <property type="entry name" value="RNaseH-like_sf"/>
</dbReference>
<protein>
    <submittedName>
        <fullName evidence="2">Uncharacterized protein</fullName>
    </submittedName>
</protein>
<comment type="caution">
    <text evidence="2">The sequence shown here is derived from an EMBL/GenBank/DDBJ whole genome shotgun (WGS) entry which is preliminary data.</text>
</comment>
<dbReference type="Gene3D" id="3.30.420.10">
    <property type="entry name" value="Ribonuclease H-like superfamily/Ribonuclease H"/>
    <property type="match status" value="1"/>
</dbReference>
<name>A0A7J6NXB6_PEROL</name>
<reference evidence="2 3" key="1">
    <citation type="submission" date="2020-04" db="EMBL/GenBank/DDBJ databases">
        <title>Perkinsus olseni comparative genomics.</title>
        <authorList>
            <person name="Bogema D.R."/>
        </authorList>
    </citation>
    <scope>NUCLEOTIDE SEQUENCE [LARGE SCALE GENOMIC DNA]</scope>
    <source>
        <strain evidence="2">00978-12</strain>
    </source>
</reference>
<proteinExistence type="predicted"/>
<evidence type="ECO:0000313" key="2">
    <source>
        <dbReference type="EMBL" id="KAF4688533.1"/>
    </source>
</evidence>